<dbReference type="InterPro" id="IPR027417">
    <property type="entry name" value="P-loop_NTPase"/>
</dbReference>
<dbReference type="InterPro" id="IPR007577">
    <property type="entry name" value="GlycoTrfase_DXD_sugar-bd_CS"/>
</dbReference>
<dbReference type="SUPFAM" id="SSF53448">
    <property type="entry name" value="Nucleotide-diphospho-sugar transferases"/>
    <property type="match status" value="1"/>
</dbReference>
<dbReference type="Gene3D" id="3.90.550.20">
    <property type="match status" value="1"/>
</dbReference>
<evidence type="ECO:0000256" key="1">
    <source>
        <dbReference type="ARBA" id="ARBA00022679"/>
    </source>
</evidence>
<organism evidence="2">
    <name type="scientific">viral metagenome</name>
    <dbReference type="NCBI Taxonomy" id="1070528"/>
    <lineage>
        <taxon>unclassified sequences</taxon>
        <taxon>metagenomes</taxon>
        <taxon>organismal metagenomes</taxon>
    </lineage>
</organism>
<dbReference type="AlphaFoldDB" id="A0A6C0EU80"/>
<dbReference type="GO" id="GO:0051999">
    <property type="term" value="P:mannosyl-inositol phosphorylceramide biosynthetic process"/>
    <property type="evidence" value="ECO:0007669"/>
    <property type="project" value="TreeGrafter"/>
</dbReference>
<dbReference type="GO" id="GO:0008146">
    <property type="term" value="F:sulfotransferase activity"/>
    <property type="evidence" value="ECO:0007669"/>
    <property type="project" value="InterPro"/>
</dbReference>
<dbReference type="EMBL" id="MN738925">
    <property type="protein sequence ID" value="QHT31780.1"/>
    <property type="molecule type" value="Genomic_DNA"/>
</dbReference>
<dbReference type="InterPro" id="IPR051706">
    <property type="entry name" value="Glycosyltransferase_domain"/>
</dbReference>
<dbReference type="GO" id="GO:0016020">
    <property type="term" value="C:membrane"/>
    <property type="evidence" value="ECO:0007669"/>
    <property type="project" value="InterPro"/>
</dbReference>
<dbReference type="SUPFAM" id="SSF52540">
    <property type="entry name" value="P-loop containing nucleoside triphosphate hydrolases"/>
    <property type="match status" value="1"/>
</dbReference>
<evidence type="ECO:0000313" key="2">
    <source>
        <dbReference type="EMBL" id="QHT31780.1"/>
    </source>
</evidence>
<dbReference type="Pfam" id="PF03567">
    <property type="entry name" value="Sulfotransfer_2"/>
    <property type="match status" value="1"/>
</dbReference>
<dbReference type="Pfam" id="PF04488">
    <property type="entry name" value="Gly_transf_sug"/>
    <property type="match status" value="1"/>
</dbReference>
<dbReference type="PANTHER" id="PTHR32385">
    <property type="entry name" value="MANNOSYL PHOSPHORYLINOSITOL CERAMIDE SYNTHASE"/>
    <property type="match status" value="1"/>
</dbReference>
<sequence length="567" mass="68636">MLINYDLRAIFFHNVKCAGNYVKDILKKNDFIETCIEDHENYINFVYDETYVKDIKDKHTIRKMGKYRYFYSHQYANKLYMDNFFKFIFVRNPYTKIVSAYLYLKRRMEYDNNTIRGMPDNIDYFEDFNIFIKNYKNVNNISYFHAFICQYENIIDFSNNINFQYIGRLENITNDLDAIFKILNIENTFNNQEKMNESTYEKNIEEYFNEESFHFVNTFFEKDFEIFGYKKYNTFEEFKNGFTSNMKNAEYNISNINNKINNKIPYYYIEITSFIKKKEEIIDTQIIPRILIQTYKNNYLHPCVYNNIMHILSKNPSYDYYFINDHDAIKLIEDNFDSNVLNAFKKLKVGSAKGHFIRYIALYIYGGVYLDLDATINMDLNDFIQKNGDYYFLYENFRSIITNWFIAITPKHIIMKKIIEEMVKRINNNIENNILLITGPNMMTCVIYNHLTNNDMMPEIELNIKHCDFLNFIDENNNSLHHFIDSINIQKNNLMKFHFPGYNKNMMYRIEKKYDNIVNFNIYYEPTENIDISMNVSHEIKKEHYCNKCIFKSYNNVSYMAHAYFCK</sequence>
<dbReference type="InterPro" id="IPR005331">
    <property type="entry name" value="Sulfotransferase"/>
</dbReference>
<reference evidence="2" key="1">
    <citation type="journal article" date="2020" name="Nature">
        <title>Giant virus diversity and host interactions through global metagenomics.</title>
        <authorList>
            <person name="Schulz F."/>
            <person name="Roux S."/>
            <person name="Paez-Espino D."/>
            <person name="Jungbluth S."/>
            <person name="Walsh D.A."/>
            <person name="Denef V.J."/>
            <person name="McMahon K.D."/>
            <person name="Konstantinidis K.T."/>
            <person name="Eloe-Fadrosh E.A."/>
            <person name="Kyrpides N.C."/>
            <person name="Woyke T."/>
        </authorList>
    </citation>
    <scope>NUCLEOTIDE SEQUENCE</scope>
    <source>
        <strain evidence="2">GVMAG-M-3300009155-48</strain>
    </source>
</reference>
<dbReference type="GO" id="GO:0000030">
    <property type="term" value="F:mannosyltransferase activity"/>
    <property type="evidence" value="ECO:0007669"/>
    <property type="project" value="TreeGrafter"/>
</dbReference>
<name>A0A6C0EU80_9ZZZZ</name>
<accession>A0A6C0EU80</accession>
<keyword evidence="1" id="KW-0808">Transferase</keyword>
<dbReference type="InterPro" id="IPR029044">
    <property type="entry name" value="Nucleotide-diphossugar_trans"/>
</dbReference>
<dbReference type="PANTHER" id="PTHR32385:SF15">
    <property type="entry name" value="INOSITOL PHOSPHOCERAMIDE MANNOSYLTRANSFERASE 1"/>
    <property type="match status" value="1"/>
</dbReference>
<proteinExistence type="predicted"/>
<protein>
    <submittedName>
        <fullName evidence="2">Uncharacterized protein</fullName>
    </submittedName>
</protein>